<reference evidence="6 7" key="1">
    <citation type="submission" date="2024-01" db="EMBL/GenBank/DDBJ databases">
        <authorList>
            <person name="Waweru B."/>
        </authorList>
    </citation>
    <scope>NUCLEOTIDE SEQUENCE [LARGE SCALE GENOMIC DNA]</scope>
</reference>
<feature type="compositionally biased region" description="Low complexity" evidence="3">
    <location>
        <begin position="804"/>
        <end position="814"/>
    </location>
</feature>
<name>A0AAV1S8F1_9ROSI</name>
<feature type="region of interest" description="Disordered" evidence="3">
    <location>
        <begin position="761"/>
        <end position="829"/>
    </location>
</feature>
<dbReference type="InterPro" id="IPR000198">
    <property type="entry name" value="RhoGAP_dom"/>
</dbReference>
<dbReference type="PROSITE" id="PS50003">
    <property type="entry name" value="PH_DOMAIN"/>
    <property type="match status" value="1"/>
</dbReference>
<dbReference type="Pfam" id="PF00169">
    <property type="entry name" value="PH"/>
    <property type="match status" value="1"/>
</dbReference>
<feature type="domain" description="Rho-GAP" evidence="5">
    <location>
        <begin position="213"/>
        <end position="412"/>
    </location>
</feature>
<organism evidence="6 7">
    <name type="scientific">Dovyalis caffra</name>
    <dbReference type="NCBI Taxonomy" id="77055"/>
    <lineage>
        <taxon>Eukaryota</taxon>
        <taxon>Viridiplantae</taxon>
        <taxon>Streptophyta</taxon>
        <taxon>Embryophyta</taxon>
        <taxon>Tracheophyta</taxon>
        <taxon>Spermatophyta</taxon>
        <taxon>Magnoliopsida</taxon>
        <taxon>eudicotyledons</taxon>
        <taxon>Gunneridae</taxon>
        <taxon>Pentapetalae</taxon>
        <taxon>rosids</taxon>
        <taxon>fabids</taxon>
        <taxon>Malpighiales</taxon>
        <taxon>Salicaceae</taxon>
        <taxon>Flacourtieae</taxon>
        <taxon>Dovyalis</taxon>
    </lineage>
</organism>
<feature type="coiled-coil region" evidence="2">
    <location>
        <begin position="613"/>
        <end position="735"/>
    </location>
</feature>
<proteinExistence type="predicted"/>
<evidence type="ECO:0000256" key="2">
    <source>
        <dbReference type="SAM" id="Coils"/>
    </source>
</evidence>
<evidence type="ECO:0000256" key="3">
    <source>
        <dbReference type="SAM" id="MobiDB-lite"/>
    </source>
</evidence>
<keyword evidence="1" id="KW-0343">GTPase activation</keyword>
<feature type="compositionally biased region" description="Polar residues" evidence="3">
    <location>
        <begin position="507"/>
        <end position="519"/>
    </location>
</feature>
<feature type="compositionally biased region" description="Acidic residues" evidence="3">
    <location>
        <begin position="424"/>
        <end position="455"/>
    </location>
</feature>
<evidence type="ECO:0000313" key="7">
    <source>
        <dbReference type="Proteomes" id="UP001314170"/>
    </source>
</evidence>
<feature type="region of interest" description="Disordered" evidence="3">
    <location>
        <begin position="415"/>
        <end position="588"/>
    </location>
</feature>
<dbReference type="GO" id="GO:0005096">
    <property type="term" value="F:GTPase activator activity"/>
    <property type="evidence" value="ECO:0007669"/>
    <property type="project" value="UniProtKB-KW"/>
</dbReference>
<feature type="compositionally biased region" description="Basic and acidic residues" evidence="3">
    <location>
        <begin position="877"/>
        <end position="892"/>
    </location>
</feature>
<dbReference type="CDD" id="cd00159">
    <property type="entry name" value="RhoGAP"/>
    <property type="match status" value="1"/>
</dbReference>
<feature type="compositionally biased region" description="Polar residues" evidence="3">
    <location>
        <begin position="894"/>
        <end position="907"/>
    </location>
</feature>
<gene>
    <name evidence="6" type="ORF">DCAF_LOCUS19919</name>
</gene>
<dbReference type="Gene3D" id="2.30.29.30">
    <property type="entry name" value="Pleckstrin-homology domain (PH domain)/Phosphotyrosine-binding domain (PTB)"/>
    <property type="match status" value="1"/>
</dbReference>
<feature type="compositionally biased region" description="Polar residues" evidence="3">
    <location>
        <begin position="461"/>
        <end position="472"/>
    </location>
</feature>
<dbReference type="InterPro" id="IPR001849">
    <property type="entry name" value="PH_domain"/>
</dbReference>
<feature type="compositionally biased region" description="Polar residues" evidence="3">
    <location>
        <begin position="531"/>
        <end position="541"/>
    </location>
</feature>
<keyword evidence="2" id="KW-0175">Coiled coil</keyword>
<dbReference type="SUPFAM" id="SSF50729">
    <property type="entry name" value="PH domain-like"/>
    <property type="match status" value="1"/>
</dbReference>
<dbReference type="InterPro" id="IPR025757">
    <property type="entry name" value="MIP1_Leuzipper"/>
</dbReference>
<dbReference type="Gene3D" id="1.10.555.10">
    <property type="entry name" value="Rho GTPase activation protein"/>
    <property type="match status" value="1"/>
</dbReference>
<keyword evidence="7" id="KW-1185">Reference proteome</keyword>
<dbReference type="InterPro" id="IPR052799">
    <property type="entry name" value="Rho_GAP_Regulators"/>
</dbReference>
<dbReference type="EMBL" id="CAWUPB010001173">
    <property type="protein sequence ID" value="CAK7347235.1"/>
    <property type="molecule type" value="Genomic_DNA"/>
</dbReference>
<dbReference type="SUPFAM" id="SSF48350">
    <property type="entry name" value="GTPase activation domain, GAP"/>
    <property type="match status" value="1"/>
</dbReference>
<feature type="compositionally biased region" description="Polar residues" evidence="3">
    <location>
        <begin position="570"/>
        <end position="580"/>
    </location>
</feature>
<dbReference type="InterPro" id="IPR011993">
    <property type="entry name" value="PH-like_dom_sf"/>
</dbReference>
<dbReference type="Pfam" id="PF00620">
    <property type="entry name" value="RhoGAP"/>
    <property type="match status" value="1"/>
</dbReference>
<dbReference type="PANTHER" id="PTHR46265:SF2">
    <property type="entry name" value="RHO GTPASE-ACTIVATING PROTEIN 7"/>
    <property type="match status" value="1"/>
</dbReference>
<dbReference type="CDD" id="cd00821">
    <property type="entry name" value="PH"/>
    <property type="match status" value="1"/>
</dbReference>
<feature type="region of interest" description="Disordered" evidence="3">
    <location>
        <begin position="848"/>
        <end position="952"/>
    </location>
</feature>
<feature type="domain" description="PH" evidence="4">
    <location>
        <begin position="59"/>
        <end position="166"/>
    </location>
</feature>
<protein>
    <recommendedName>
        <fullName evidence="8">Rho GTPase-activating protein REN1-like</fullName>
    </recommendedName>
</protein>
<evidence type="ECO:0000313" key="6">
    <source>
        <dbReference type="EMBL" id="CAK7347235.1"/>
    </source>
</evidence>
<dbReference type="AlphaFoldDB" id="A0AAV1S8F1"/>
<dbReference type="SMART" id="SM00233">
    <property type="entry name" value="PH"/>
    <property type="match status" value="1"/>
</dbReference>
<evidence type="ECO:0008006" key="8">
    <source>
        <dbReference type="Google" id="ProtNLM"/>
    </source>
</evidence>
<feature type="compositionally biased region" description="Polar residues" evidence="3">
    <location>
        <begin position="793"/>
        <end position="803"/>
    </location>
</feature>
<dbReference type="PANTHER" id="PTHR46265">
    <property type="entry name" value="RHO GTPASE-ACTIVATING PROTEIN 7"/>
    <property type="match status" value="1"/>
</dbReference>
<dbReference type="SMART" id="SM00324">
    <property type="entry name" value="RhoGAP"/>
    <property type="match status" value="1"/>
</dbReference>
<evidence type="ECO:0000259" key="4">
    <source>
        <dbReference type="PROSITE" id="PS50003"/>
    </source>
</evidence>
<evidence type="ECO:0000256" key="1">
    <source>
        <dbReference type="ARBA" id="ARBA00022468"/>
    </source>
</evidence>
<comment type="caution">
    <text evidence="6">The sequence shown here is derived from an EMBL/GenBank/DDBJ whole genome shotgun (WGS) entry which is preliminary data.</text>
</comment>
<dbReference type="Proteomes" id="UP001314170">
    <property type="component" value="Unassembled WGS sequence"/>
</dbReference>
<accession>A0AAV1S8F1</accession>
<dbReference type="GO" id="GO:0007165">
    <property type="term" value="P:signal transduction"/>
    <property type="evidence" value="ECO:0007669"/>
    <property type="project" value="InterPro"/>
</dbReference>
<evidence type="ECO:0000259" key="5">
    <source>
        <dbReference type="PROSITE" id="PS50238"/>
    </source>
</evidence>
<dbReference type="PROSITE" id="PS50238">
    <property type="entry name" value="RHOGAP"/>
    <property type="match status" value="1"/>
</dbReference>
<feature type="compositionally biased region" description="Basic and acidic residues" evidence="3">
    <location>
        <begin position="852"/>
        <end position="870"/>
    </location>
</feature>
<dbReference type="Pfam" id="PF14389">
    <property type="entry name" value="Lzipper-MIP1"/>
    <property type="match status" value="1"/>
</dbReference>
<dbReference type="InterPro" id="IPR008936">
    <property type="entry name" value="Rho_GTPase_activation_prot"/>
</dbReference>
<sequence length="952" mass="103944">MIGICLSCLMSSPKELCRRFLGLVLPKNSPSLGDGGPPPPPPPPAPGQLENLRFHGGNAIFKSGPLFISSKGIGWTSWKKRWFILTRTSLVFFRSDPSAIPQKGSEVNLTLGGIDLNNSGSVVVKADKKLLTVLFPDGRDGRAFTLKAETSEDLYQWKTALENALAQAPSASIVMGQNGIFQNDQADGADGSLEQLKDKQPLKSLVIGRPILLALEDVDGSPSFLEKALRFIEDHGIKVEGILRQAADVDDVEHRIKEFEQGKTEFSPKEDAHVIADCVKYFLRELPSSPVPTSCCNALLEACRTDRGSRVHAMRVAICETFPEPNRRLLQRILLMMQTVASHKAVNRMSTSAVAACMAPLLLRPLLAGDCEIESNFNVGGDGSIQLLKAAAAANHAQAIVITLLDEYEKIFSEGSMSPGLYSDSDECGSEDEEVTDDDDMSYVDDATEESDVYTDDNHDNASSGTCTQSGDSGEDDPSDYEGSNDLSSGSKSPEPEVDNDLKAEQKQSSIPIQTSLPQHDNAEKSEGIPDQSNSSLATKSNKSDDLYVDVSTGKKLKNKISDHDASPNVIRSTTVSNGPLQGKRPTVWGRTSAKKNLSMESIDYPFEDDVEIQKLEASKIELQNRISEEVETEIMSPGVSVKGNAILQANLEKRKKALHEHRLALQQAVARLQDQLQKEMDKRKVLEAGLNTSMRPLQVPVTIDEKMKAELEEITQAEADVANLKKKVDDLGAQLNPQHEKHSGSMQDLSNQPMIASLHKAKRNDEQEDAEATVTSQFGRSASKDMCMDGVETQQLDSAHSGNSRPVSSTNSRRSTRSEGVNSTTSALTRLTTRLNFLKERRSQIANELQNMDKGRGSDQNLEKSRGSEIHSVQNLEKDKGLEGLGKEEKLLQNSDKSTSDGQSLQDLHGGQYAEGEQLQSFERGKSDGHVSYHANAGKGQPLVTPRINSR</sequence>